<dbReference type="PROSITE" id="PS51432">
    <property type="entry name" value="AP_NUCLEASE_F2_4"/>
    <property type="match status" value="1"/>
</dbReference>
<comment type="caution">
    <text evidence="10">The sequence shown here is derived from an EMBL/GenBank/DDBJ whole genome shotgun (WGS) entry which is preliminary data.</text>
</comment>
<dbReference type="HAMAP" id="MF_00152">
    <property type="entry name" value="Nfo"/>
    <property type="match status" value="1"/>
</dbReference>
<proteinExistence type="inferred from homology"/>
<evidence type="ECO:0000256" key="4">
    <source>
        <dbReference type="ARBA" id="ARBA00022801"/>
    </source>
</evidence>
<dbReference type="PANTHER" id="PTHR21445">
    <property type="entry name" value="ENDONUCLEASE IV ENDODEOXYRIBONUCLEASE IV"/>
    <property type="match status" value="1"/>
</dbReference>
<evidence type="ECO:0000313" key="10">
    <source>
        <dbReference type="EMBL" id="GAA3011118.1"/>
    </source>
</evidence>
<evidence type="ECO:0000256" key="6">
    <source>
        <dbReference type="ARBA" id="ARBA00023204"/>
    </source>
</evidence>
<dbReference type="Proteomes" id="UP001499930">
    <property type="component" value="Unassembled WGS sequence"/>
</dbReference>
<comment type="similarity">
    <text evidence="1 7">Belongs to the AP endonuclease 2 family.</text>
</comment>
<feature type="binding site" evidence="7">
    <location>
        <position position="228"/>
    </location>
    <ligand>
        <name>Zn(2+)</name>
        <dbReference type="ChEBI" id="CHEBI:29105"/>
        <label>3</label>
    </ligand>
</feature>
<dbReference type="InterPro" id="IPR018246">
    <property type="entry name" value="AP_endonuc_F2_Zn_BS"/>
</dbReference>
<keyword evidence="11" id="KW-1185">Reference proteome</keyword>
<feature type="binding site" evidence="7">
    <location>
        <position position="177"/>
    </location>
    <ligand>
        <name>Zn(2+)</name>
        <dbReference type="ChEBI" id="CHEBI:29105"/>
        <label>2</label>
    </ligand>
</feature>
<feature type="region of interest" description="Disordered" evidence="8">
    <location>
        <begin position="366"/>
        <end position="386"/>
    </location>
</feature>
<dbReference type="InterPro" id="IPR013022">
    <property type="entry name" value="Xyl_isomerase-like_TIM-brl"/>
</dbReference>
<dbReference type="Pfam" id="PF01261">
    <property type="entry name" value="AP_endonuc_2"/>
    <property type="match status" value="1"/>
</dbReference>
<comment type="cofactor">
    <cofactor evidence="7">
        <name>Zn(2+)</name>
        <dbReference type="ChEBI" id="CHEBI:29105"/>
    </cofactor>
    <text evidence="7">Binds 3 Zn(2+) ions.</text>
</comment>
<dbReference type="PROSITE" id="PS00730">
    <property type="entry name" value="AP_NUCLEASE_F2_2"/>
    <property type="match status" value="1"/>
</dbReference>
<feature type="binding site" evidence="7">
    <location>
        <position position="143"/>
    </location>
    <ligand>
        <name>Zn(2+)</name>
        <dbReference type="ChEBI" id="CHEBI:29105"/>
        <label>2</label>
    </ligand>
</feature>
<organism evidence="10 11">
    <name type="scientific">Streptosporangium longisporum</name>
    <dbReference type="NCBI Taxonomy" id="46187"/>
    <lineage>
        <taxon>Bacteria</taxon>
        <taxon>Bacillati</taxon>
        <taxon>Actinomycetota</taxon>
        <taxon>Actinomycetes</taxon>
        <taxon>Streptosporangiales</taxon>
        <taxon>Streptosporangiaceae</taxon>
        <taxon>Streptosporangium</taxon>
    </lineage>
</organism>
<keyword evidence="6 7" id="KW-0234">DNA repair</keyword>
<evidence type="ECO:0000256" key="5">
    <source>
        <dbReference type="ARBA" id="ARBA00022833"/>
    </source>
</evidence>
<evidence type="ECO:0000313" key="11">
    <source>
        <dbReference type="Proteomes" id="UP001499930"/>
    </source>
</evidence>
<dbReference type="InterPro" id="IPR001719">
    <property type="entry name" value="AP_endonuc_2"/>
</dbReference>
<feature type="binding site" evidence="7">
    <location>
        <position position="258"/>
    </location>
    <ligand>
        <name>Zn(2+)</name>
        <dbReference type="ChEBI" id="CHEBI:29105"/>
        <label>2</label>
    </ligand>
</feature>
<feature type="binding site" evidence="7">
    <location>
        <position position="213"/>
    </location>
    <ligand>
        <name>Zn(2+)</name>
        <dbReference type="ChEBI" id="CHEBI:29105"/>
        <label>2</label>
    </ligand>
</feature>
<comment type="catalytic activity">
    <reaction evidence="7">
        <text>Endonucleolytic cleavage to 5'-phosphooligonucleotide end-products.</text>
        <dbReference type="EC" id="3.1.21.2"/>
    </reaction>
</comment>
<evidence type="ECO:0000256" key="7">
    <source>
        <dbReference type="HAMAP-Rule" id="MF_00152"/>
    </source>
</evidence>
<evidence type="ECO:0000256" key="2">
    <source>
        <dbReference type="ARBA" id="ARBA00022723"/>
    </source>
</evidence>
<keyword evidence="4 7" id="KW-0378">Hydrolase</keyword>
<dbReference type="InterPro" id="IPR036237">
    <property type="entry name" value="Xyl_isomerase-like_sf"/>
</dbReference>
<keyword evidence="2 7" id="KW-0479">Metal-binding</keyword>
<dbReference type="PANTHER" id="PTHR21445:SF0">
    <property type="entry name" value="APURINIC-APYRIMIDINIC ENDONUCLEASE"/>
    <property type="match status" value="1"/>
</dbReference>
<evidence type="ECO:0000256" key="1">
    <source>
        <dbReference type="ARBA" id="ARBA00005340"/>
    </source>
</evidence>
<dbReference type="SUPFAM" id="SSF51658">
    <property type="entry name" value="Xylose isomerase-like"/>
    <property type="match status" value="1"/>
</dbReference>
<dbReference type="SMART" id="SM00518">
    <property type="entry name" value="AP2Ec"/>
    <property type="match status" value="1"/>
</dbReference>
<gene>
    <name evidence="7" type="primary">nfo</name>
    <name evidence="10" type="ORF">GCM10017559_37170</name>
</gene>
<feature type="domain" description="Xylose isomerase-like TIM barrel" evidence="9">
    <location>
        <begin position="23"/>
        <end position="276"/>
    </location>
</feature>
<keyword evidence="3 7" id="KW-0227">DNA damage</keyword>
<evidence type="ECO:0000259" key="9">
    <source>
        <dbReference type="Pfam" id="PF01261"/>
    </source>
</evidence>
<evidence type="ECO:0000256" key="8">
    <source>
        <dbReference type="SAM" id="MobiDB-lite"/>
    </source>
</evidence>
<reference evidence="10 11" key="1">
    <citation type="journal article" date="2019" name="Int. J. Syst. Evol. Microbiol.">
        <title>The Global Catalogue of Microorganisms (GCM) 10K type strain sequencing project: providing services to taxonomists for standard genome sequencing and annotation.</title>
        <authorList>
            <consortium name="The Broad Institute Genomics Platform"/>
            <consortium name="The Broad Institute Genome Sequencing Center for Infectious Disease"/>
            <person name="Wu L."/>
            <person name="Ma J."/>
        </authorList>
    </citation>
    <scope>NUCLEOTIDE SEQUENCE [LARGE SCALE GENOMIC DNA]</scope>
    <source>
        <strain evidence="10 11">JCM 3106</strain>
    </source>
</reference>
<feature type="binding site" evidence="7">
    <location>
        <position position="226"/>
    </location>
    <ligand>
        <name>Zn(2+)</name>
        <dbReference type="ChEBI" id="CHEBI:29105"/>
        <label>3</label>
    </ligand>
</feature>
<evidence type="ECO:0000256" key="3">
    <source>
        <dbReference type="ARBA" id="ARBA00022763"/>
    </source>
</evidence>
<dbReference type="EC" id="3.1.21.2" evidence="7"/>
<dbReference type="CDD" id="cd00019">
    <property type="entry name" value="AP2Ec"/>
    <property type="match status" value="1"/>
</dbReference>
<dbReference type="PROSITE" id="PS00731">
    <property type="entry name" value="AP_NUCLEASE_F2_3"/>
    <property type="match status" value="1"/>
</dbReference>
<feature type="binding site" evidence="7">
    <location>
        <position position="143"/>
    </location>
    <ligand>
        <name>Zn(2+)</name>
        <dbReference type="ChEBI" id="CHEBI:29105"/>
        <label>1</label>
    </ligand>
</feature>
<accession>A0ABN3XZZ3</accession>
<keyword evidence="5 7" id="KW-0862">Zinc</keyword>
<dbReference type="EMBL" id="BAAAWD010000009">
    <property type="protein sequence ID" value="GAA3011118.1"/>
    <property type="molecule type" value="Genomic_DNA"/>
</dbReference>
<keyword evidence="7" id="KW-0255">Endonuclease</keyword>
<dbReference type="NCBIfam" id="TIGR00587">
    <property type="entry name" value="nfo"/>
    <property type="match status" value="1"/>
</dbReference>
<comment type="function">
    <text evidence="7">Endonuclease IV plays a role in DNA repair. It cleaves phosphodiester bonds at apurinic or apyrimidinic (AP) sites, generating a 3'-hydroxyl group and a 5'-terminal sugar phosphate.</text>
</comment>
<sequence length="386" mass="41180">MTPLSPIGGHVSVTGGLAKGGLKYAADIGAEMIQVFVTNPRGWALAAGDPAQDAKLRDSGVLSFVHAPYLVNLGSPSPDTLDKSLATVRHGLLRAHAIGAKGLVVHTGSAVSQSRDDAMRQLHERLLPLLEEIPDDGPDLLLESMAGQAGMLCRTVQDLEPYLAALEWHPKAGVCFDTCHSFSAGHDLSTSEGVKETLDALQAIAPGRLKLIHANDSKDECGSSRDRHTNFGAGHIGVLPFMDMLRHPVAAGVPFCIETPGGVEKHRADIEVLKKLREGEVPDLTTVTVEVDSVEISSVEVEETEVRRTPARKTRVRKTKVRTTEIHSVEVRETEAGGAEVRETETVEVSGAEVSSVEVHDVEIGAVEIPASRPEASIPQPSTSAR</sequence>
<dbReference type="Gene3D" id="3.20.20.150">
    <property type="entry name" value="Divalent-metal-dependent TIM barrel enzymes"/>
    <property type="match status" value="1"/>
</dbReference>
<protein>
    <recommendedName>
        <fullName evidence="7">Probable endonuclease 4</fullName>
        <ecNumber evidence="7">3.1.21.2</ecNumber>
    </recommendedName>
    <alternativeName>
        <fullName evidence="7">Endodeoxyribonuclease IV</fullName>
    </alternativeName>
    <alternativeName>
        <fullName evidence="7">Endonuclease IV</fullName>
    </alternativeName>
</protein>
<feature type="binding site" evidence="7">
    <location>
        <position position="66"/>
    </location>
    <ligand>
        <name>Zn(2+)</name>
        <dbReference type="ChEBI" id="CHEBI:29105"/>
        <label>1</label>
    </ligand>
</feature>
<feature type="binding site" evidence="7">
    <location>
        <position position="180"/>
    </location>
    <ligand>
        <name>Zn(2+)</name>
        <dbReference type="ChEBI" id="CHEBI:29105"/>
        <label>3</label>
    </ligand>
</feature>
<feature type="binding site" evidence="7">
    <location>
        <position position="106"/>
    </location>
    <ligand>
        <name>Zn(2+)</name>
        <dbReference type="ChEBI" id="CHEBI:29105"/>
        <label>1</label>
    </ligand>
</feature>
<keyword evidence="7" id="KW-0540">Nuclease</keyword>
<name>A0ABN3XZZ3_9ACTN</name>